<evidence type="ECO:0000313" key="2">
    <source>
        <dbReference type="EMBL" id="OLP86460.1"/>
    </source>
</evidence>
<gene>
    <name evidence="2" type="ORF">AK812_SmicGene32427</name>
</gene>
<protein>
    <recommendedName>
        <fullName evidence="4">C2H2-type domain-containing protein</fullName>
    </recommendedName>
</protein>
<dbReference type="Proteomes" id="UP000186817">
    <property type="component" value="Unassembled WGS sequence"/>
</dbReference>
<feature type="region of interest" description="Disordered" evidence="1">
    <location>
        <begin position="1"/>
        <end position="37"/>
    </location>
</feature>
<proteinExistence type="predicted"/>
<name>A0A1Q9CU64_SYMMI</name>
<dbReference type="OrthoDB" id="421211at2759"/>
<organism evidence="2 3">
    <name type="scientific">Symbiodinium microadriaticum</name>
    <name type="common">Dinoflagellate</name>
    <name type="synonym">Zooxanthella microadriatica</name>
    <dbReference type="NCBI Taxonomy" id="2951"/>
    <lineage>
        <taxon>Eukaryota</taxon>
        <taxon>Sar</taxon>
        <taxon>Alveolata</taxon>
        <taxon>Dinophyceae</taxon>
        <taxon>Suessiales</taxon>
        <taxon>Symbiodiniaceae</taxon>
        <taxon>Symbiodinium</taxon>
    </lineage>
</organism>
<reference evidence="2 3" key="1">
    <citation type="submission" date="2016-02" db="EMBL/GenBank/DDBJ databases">
        <title>Genome analysis of coral dinoflagellate symbionts highlights evolutionary adaptations to a symbiotic lifestyle.</title>
        <authorList>
            <person name="Aranda M."/>
            <person name="Li Y."/>
            <person name="Liew Y.J."/>
            <person name="Baumgarten S."/>
            <person name="Simakov O."/>
            <person name="Wilson M."/>
            <person name="Piel J."/>
            <person name="Ashoor H."/>
            <person name="Bougouffa S."/>
            <person name="Bajic V.B."/>
            <person name="Ryu T."/>
            <person name="Ravasi T."/>
            <person name="Bayer T."/>
            <person name="Micklem G."/>
            <person name="Kim H."/>
            <person name="Bhak J."/>
            <person name="Lajeunesse T.C."/>
            <person name="Voolstra C.R."/>
        </authorList>
    </citation>
    <scope>NUCLEOTIDE SEQUENCE [LARGE SCALE GENOMIC DNA]</scope>
    <source>
        <strain evidence="2 3">CCMP2467</strain>
    </source>
</reference>
<evidence type="ECO:0008006" key="4">
    <source>
        <dbReference type="Google" id="ProtNLM"/>
    </source>
</evidence>
<evidence type="ECO:0000256" key="1">
    <source>
        <dbReference type="SAM" id="MobiDB-lite"/>
    </source>
</evidence>
<dbReference type="EMBL" id="LSRX01000914">
    <property type="protein sequence ID" value="OLP86460.1"/>
    <property type="molecule type" value="Genomic_DNA"/>
</dbReference>
<keyword evidence="3" id="KW-1185">Reference proteome</keyword>
<comment type="caution">
    <text evidence="2">The sequence shown here is derived from an EMBL/GenBank/DDBJ whole genome shotgun (WGS) entry which is preliminary data.</text>
</comment>
<dbReference type="AlphaFoldDB" id="A0A1Q9CU64"/>
<sequence length="470" mass="51109">MFAAPSTRYAATSRFGKGGGKAGGYRTQQGKGRGFTPGKKLWGNQVLHRTQDFLSKYPGKSRVGETGGSSALWEGLQKPQMLVSPEAFASGLAADNTELINRPGVGLSELSGCFLNLNEIIEGLAKDILAPKLDQKWRSLWTTHELEWCCQVLNQNDYPDMQRTVENLHLTTSGVFAEKSNEVPLEGEELEAKKAALLEKYTHLGTIRANSADVVGDIQRRPGLAEKRNFVFSLVLSRHRHMQRLRRRVSHLMFCPKFALLTRAVSAASAIPLSAPMPHMAKRHGAAAHAAVGSACQACMRQFWSTARLRQHLRSSQGCAGAYEGADLDAELPVAKDQDQRLPPVPLVGPKPFSGSLRPPPTLYVPTAVDVGSQFPANHSGSSCVLPIIQHFRRLLATYGRDQAVSILATFAPTGEYGQLAKLAARVFVAPTSESWSERTGNLTIMIRGSQLAYGPHSAVEAFGPALFTD</sequence>
<accession>A0A1Q9CU64</accession>
<evidence type="ECO:0000313" key="3">
    <source>
        <dbReference type="Proteomes" id="UP000186817"/>
    </source>
</evidence>